<gene>
    <name evidence="5" type="ORF">PRZ48_002950</name>
</gene>
<dbReference type="InterPro" id="IPR050309">
    <property type="entry name" value="Type-B_Carboxylest/Lipase"/>
</dbReference>
<keyword evidence="6" id="KW-1185">Reference proteome</keyword>
<dbReference type="InterPro" id="IPR002018">
    <property type="entry name" value="CarbesteraseB"/>
</dbReference>
<dbReference type="Pfam" id="PF00135">
    <property type="entry name" value="COesterase"/>
    <property type="match status" value="1"/>
</dbReference>
<evidence type="ECO:0000313" key="6">
    <source>
        <dbReference type="Proteomes" id="UP001305779"/>
    </source>
</evidence>
<dbReference type="Proteomes" id="UP001305779">
    <property type="component" value="Unassembled WGS sequence"/>
</dbReference>
<dbReference type="EC" id="3.1.1.-" evidence="3"/>
<evidence type="ECO:0000256" key="1">
    <source>
        <dbReference type="ARBA" id="ARBA00005964"/>
    </source>
</evidence>
<organism evidence="5 6">
    <name type="scientific">Zasmidium cellare</name>
    <name type="common">Wine cellar mold</name>
    <name type="synonym">Racodium cellare</name>
    <dbReference type="NCBI Taxonomy" id="395010"/>
    <lineage>
        <taxon>Eukaryota</taxon>
        <taxon>Fungi</taxon>
        <taxon>Dikarya</taxon>
        <taxon>Ascomycota</taxon>
        <taxon>Pezizomycotina</taxon>
        <taxon>Dothideomycetes</taxon>
        <taxon>Dothideomycetidae</taxon>
        <taxon>Mycosphaerellales</taxon>
        <taxon>Mycosphaerellaceae</taxon>
        <taxon>Zasmidium</taxon>
    </lineage>
</organism>
<comment type="caution">
    <text evidence="5">The sequence shown here is derived from an EMBL/GenBank/DDBJ whole genome shotgun (WGS) entry which is preliminary data.</text>
</comment>
<dbReference type="EMBL" id="JAXOVC010000002">
    <property type="protein sequence ID" value="KAK4504987.1"/>
    <property type="molecule type" value="Genomic_DNA"/>
</dbReference>
<dbReference type="PROSITE" id="PS00122">
    <property type="entry name" value="CARBOXYLESTERASE_B_1"/>
    <property type="match status" value="1"/>
</dbReference>
<name>A0ABR0ETT9_ZASCE</name>
<evidence type="ECO:0000256" key="2">
    <source>
        <dbReference type="ARBA" id="ARBA00022801"/>
    </source>
</evidence>
<feature type="domain" description="Carboxylesterase type B" evidence="4">
    <location>
        <begin position="54"/>
        <end position="552"/>
    </location>
</feature>
<accession>A0ABR0ETT9</accession>
<dbReference type="InterPro" id="IPR029058">
    <property type="entry name" value="AB_hydrolase_fold"/>
</dbReference>
<evidence type="ECO:0000259" key="4">
    <source>
        <dbReference type="Pfam" id="PF00135"/>
    </source>
</evidence>
<evidence type="ECO:0000313" key="5">
    <source>
        <dbReference type="EMBL" id="KAK4504987.1"/>
    </source>
</evidence>
<keyword evidence="3" id="KW-0732">Signal</keyword>
<dbReference type="PANTHER" id="PTHR11559">
    <property type="entry name" value="CARBOXYLESTERASE"/>
    <property type="match status" value="1"/>
</dbReference>
<dbReference type="SUPFAM" id="SSF53474">
    <property type="entry name" value="alpha/beta-Hydrolases"/>
    <property type="match status" value="1"/>
</dbReference>
<proteinExistence type="inferred from homology"/>
<feature type="chain" id="PRO_5044966384" description="Carboxylic ester hydrolase" evidence="3">
    <location>
        <begin position="23"/>
        <end position="557"/>
    </location>
</feature>
<dbReference type="PROSITE" id="PS00941">
    <property type="entry name" value="CARBOXYLESTERASE_B_2"/>
    <property type="match status" value="1"/>
</dbReference>
<protein>
    <recommendedName>
        <fullName evidence="3">Carboxylic ester hydrolase</fullName>
        <ecNumber evidence="3">3.1.1.-</ecNumber>
    </recommendedName>
</protein>
<reference evidence="5 6" key="1">
    <citation type="journal article" date="2023" name="G3 (Bethesda)">
        <title>A chromosome-level genome assembly of Zasmidium syzygii isolated from banana leaves.</title>
        <authorList>
            <person name="van Westerhoven A.C."/>
            <person name="Mehrabi R."/>
            <person name="Talebi R."/>
            <person name="Steentjes M.B.F."/>
            <person name="Corcolon B."/>
            <person name="Chong P.A."/>
            <person name="Kema G.H.J."/>
            <person name="Seidl M.F."/>
        </authorList>
    </citation>
    <scope>NUCLEOTIDE SEQUENCE [LARGE SCALE GENOMIC DNA]</scope>
    <source>
        <strain evidence="5 6">P124</strain>
    </source>
</reference>
<evidence type="ECO:0000256" key="3">
    <source>
        <dbReference type="RuleBase" id="RU361235"/>
    </source>
</evidence>
<dbReference type="InterPro" id="IPR019826">
    <property type="entry name" value="Carboxylesterase_B_AS"/>
</dbReference>
<comment type="similarity">
    <text evidence="1 3">Belongs to the type-B carboxylesterase/lipase family.</text>
</comment>
<dbReference type="Gene3D" id="3.40.50.1820">
    <property type="entry name" value="alpha/beta hydrolase"/>
    <property type="match status" value="1"/>
</dbReference>
<sequence>MQLIHLGATALGLLGQLAASTAIPNNWPPHGPHDPNHQPLPIVDLGYVKQRASGFNATGKYYNFTNIAFAQPPVGDLRFAAPKPPKYIADVQDGNDKINPTCPQAWPIWLSETFLNTSSVPKGPSETEDCLYLDVLVPEKIFEQRQGRGSKAPVLVWIYGGGFNLGGKTQNGDGSGLIAESTNDPHDEGLIFVALNYRLGAFGWLGGSDFQKQGGTSNAGLLDQRLALEWVQQNIRKFGGDPGRVTVIGESGGAASIGQHLTAGKTGHDFDTCKTPFQQAIYQSPDQGSPKIPSDATFNTRYHDFLKKLNVNNLQEARALSSDAVYEANKATVEVYPGGMFTTFALSIDGSYVVGNIKEGLNAGRYDRNVKTMTAYNAAEGDIFTFTLDTPPTAKNFSFPAYVKSIVPDASPDTINHISNDLYPLSAYAGVETDRTSTFNADVFIVCNAYGLQSAYNNQGFAYEFSVPPAWHTQDVSYTLFNGHNGPGLPLVPSVAVDMQKYFTNFAMHGNPNQRGLTAMSVFGSQASMLNLTTDGNNVVSDPARMERCKFWEKYDV</sequence>
<dbReference type="InterPro" id="IPR019819">
    <property type="entry name" value="Carboxylesterase_B_CS"/>
</dbReference>
<keyword evidence="2 3" id="KW-0378">Hydrolase</keyword>
<feature type="signal peptide" evidence="3">
    <location>
        <begin position="1"/>
        <end position="22"/>
    </location>
</feature>